<organism evidence="1 2">
    <name type="scientific">Rhodanobacter denitrificans</name>
    <dbReference type="NCBI Taxonomy" id="666685"/>
    <lineage>
        <taxon>Bacteria</taxon>
        <taxon>Pseudomonadati</taxon>
        <taxon>Pseudomonadota</taxon>
        <taxon>Gammaproteobacteria</taxon>
        <taxon>Lysobacterales</taxon>
        <taxon>Rhodanobacteraceae</taxon>
        <taxon>Rhodanobacter</taxon>
    </lineage>
</organism>
<accession>A0A2W5MIJ9</accession>
<dbReference type="Proteomes" id="UP000249046">
    <property type="component" value="Unassembled WGS sequence"/>
</dbReference>
<comment type="caution">
    <text evidence="1">The sequence shown here is derived from an EMBL/GenBank/DDBJ whole genome shotgun (WGS) entry which is preliminary data.</text>
</comment>
<sequence length="93" mass="10171">MAIVEVDAAISNLAGLCPKEGPRFQLTACRQSPRGYAWYELAVDGAAGEQAAIRNAHIVLRALERLAADVLRTDIRIVSGAEWLELARNLRRA</sequence>
<dbReference type="EMBL" id="QFPO01000001">
    <property type="protein sequence ID" value="PZQ19717.1"/>
    <property type="molecule type" value="Genomic_DNA"/>
</dbReference>
<protein>
    <submittedName>
        <fullName evidence="1">Uncharacterized protein</fullName>
    </submittedName>
</protein>
<proteinExistence type="predicted"/>
<dbReference type="AlphaFoldDB" id="A0A2W5MIJ9"/>
<evidence type="ECO:0000313" key="2">
    <source>
        <dbReference type="Proteomes" id="UP000249046"/>
    </source>
</evidence>
<evidence type="ECO:0000313" key="1">
    <source>
        <dbReference type="EMBL" id="PZQ19717.1"/>
    </source>
</evidence>
<reference evidence="1 2" key="1">
    <citation type="submission" date="2017-08" db="EMBL/GenBank/DDBJ databases">
        <title>Infants hospitalized years apart are colonized by the same room-sourced microbial strains.</title>
        <authorList>
            <person name="Brooks B."/>
            <person name="Olm M.R."/>
            <person name="Firek B.A."/>
            <person name="Baker R."/>
            <person name="Thomas B.C."/>
            <person name="Morowitz M.J."/>
            <person name="Banfield J.F."/>
        </authorList>
    </citation>
    <scope>NUCLEOTIDE SEQUENCE [LARGE SCALE GENOMIC DNA]</scope>
    <source>
        <strain evidence="1">S2_005_003_R2_42</strain>
    </source>
</reference>
<name>A0A2W5MIJ9_9GAMM</name>
<gene>
    <name evidence="1" type="ORF">DI564_00260</name>
</gene>